<accession>A0A840TUN1</accession>
<proteinExistence type="predicted"/>
<evidence type="ECO:0000313" key="2">
    <source>
        <dbReference type="EMBL" id="MBB5283389.1"/>
    </source>
</evidence>
<sequence length="103" mass="11783">MKIEEKKKGIIGLLLWLIIFGVGLAIYALFFKKYDILVSSLALIISTISASFAYEVIFRDAINKLPHVIVEFDGESRYQIWQLVFKNIGGSTAYNIRLSWHKS</sequence>
<comment type="caution">
    <text evidence="2">The sequence shown here is derived from an EMBL/GenBank/DDBJ whole genome shotgun (WGS) entry which is preliminary data.</text>
</comment>
<organism evidence="2 3">
    <name type="scientific">Rhabdobacter roseus</name>
    <dbReference type="NCBI Taxonomy" id="1655419"/>
    <lineage>
        <taxon>Bacteria</taxon>
        <taxon>Pseudomonadati</taxon>
        <taxon>Bacteroidota</taxon>
        <taxon>Cytophagia</taxon>
        <taxon>Cytophagales</taxon>
        <taxon>Cytophagaceae</taxon>
        <taxon>Rhabdobacter</taxon>
    </lineage>
</organism>
<keyword evidence="1" id="KW-0472">Membrane</keyword>
<keyword evidence="3" id="KW-1185">Reference proteome</keyword>
<feature type="transmembrane region" description="Helical" evidence="1">
    <location>
        <begin position="12"/>
        <end position="30"/>
    </location>
</feature>
<keyword evidence="1" id="KW-0812">Transmembrane</keyword>
<dbReference type="Proteomes" id="UP000557307">
    <property type="component" value="Unassembled WGS sequence"/>
</dbReference>
<name>A0A840TUN1_9BACT</name>
<protein>
    <submittedName>
        <fullName evidence="2">Uncharacterized protein</fullName>
    </submittedName>
</protein>
<dbReference type="AlphaFoldDB" id="A0A840TUN1"/>
<feature type="transmembrane region" description="Helical" evidence="1">
    <location>
        <begin position="36"/>
        <end position="57"/>
    </location>
</feature>
<gene>
    <name evidence="2" type="ORF">HNQ92_001515</name>
</gene>
<evidence type="ECO:0000256" key="1">
    <source>
        <dbReference type="SAM" id="Phobius"/>
    </source>
</evidence>
<dbReference type="EMBL" id="JACHGF010000002">
    <property type="protein sequence ID" value="MBB5283389.1"/>
    <property type="molecule type" value="Genomic_DNA"/>
</dbReference>
<reference evidence="2 3" key="1">
    <citation type="submission" date="2020-08" db="EMBL/GenBank/DDBJ databases">
        <title>Genomic Encyclopedia of Type Strains, Phase IV (KMG-IV): sequencing the most valuable type-strain genomes for metagenomic binning, comparative biology and taxonomic classification.</title>
        <authorList>
            <person name="Goeker M."/>
        </authorList>
    </citation>
    <scope>NUCLEOTIDE SEQUENCE [LARGE SCALE GENOMIC DNA]</scope>
    <source>
        <strain evidence="2 3">DSM 105074</strain>
    </source>
</reference>
<keyword evidence="1" id="KW-1133">Transmembrane helix</keyword>
<evidence type="ECO:0000313" key="3">
    <source>
        <dbReference type="Proteomes" id="UP000557307"/>
    </source>
</evidence>
<dbReference type="RefSeq" id="WP_184172737.1">
    <property type="nucleotide sequence ID" value="NZ_JACHGF010000002.1"/>
</dbReference>